<keyword evidence="1" id="KW-0812">Transmembrane</keyword>
<accession>A0A8S2DK44</accession>
<evidence type="ECO:0000256" key="1">
    <source>
        <dbReference type="SAM" id="Phobius"/>
    </source>
</evidence>
<organism evidence="2 4">
    <name type="scientific">Didymodactylos carnosus</name>
    <dbReference type="NCBI Taxonomy" id="1234261"/>
    <lineage>
        <taxon>Eukaryota</taxon>
        <taxon>Metazoa</taxon>
        <taxon>Spiralia</taxon>
        <taxon>Gnathifera</taxon>
        <taxon>Rotifera</taxon>
        <taxon>Eurotatoria</taxon>
        <taxon>Bdelloidea</taxon>
        <taxon>Philodinida</taxon>
        <taxon>Philodinidae</taxon>
        <taxon>Didymodactylos</taxon>
    </lineage>
</organism>
<comment type="caution">
    <text evidence="2">The sequence shown here is derived from an EMBL/GenBank/DDBJ whole genome shotgun (WGS) entry which is preliminary data.</text>
</comment>
<reference evidence="2" key="1">
    <citation type="submission" date="2021-02" db="EMBL/GenBank/DDBJ databases">
        <authorList>
            <person name="Nowell W R."/>
        </authorList>
    </citation>
    <scope>NUCLEOTIDE SEQUENCE</scope>
</reference>
<dbReference type="EMBL" id="CAJOBA010006042">
    <property type="protein sequence ID" value="CAF3761663.1"/>
    <property type="molecule type" value="Genomic_DNA"/>
</dbReference>
<dbReference type="Proteomes" id="UP000677228">
    <property type="component" value="Unassembled WGS sequence"/>
</dbReference>
<evidence type="ECO:0000313" key="2">
    <source>
        <dbReference type="EMBL" id="CAF0991653.1"/>
    </source>
</evidence>
<dbReference type="AlphaFoldDB" id="A0A8S2DK44"/>
<keyword evidence="1" id="KW-1133">Transmembrane helix</keyword>
<feature type="transmembrane region" description="Helical" evidence="1">
    <location>
        <begin position="307"/>
        <end position="334"/>
    </location>
</feature>
<sequence>MDKMITTMSFIQFLFISYHVDQTNGFLTLPVNSTYTTNIQTRNIACYYGTISGGENGDQYYQPSYGNYQYCVLILSFYSSNGNLVEQIDFRRTTVLNTYRRMSERCQGFSNITDVGYGLCSPLSYQTVVSLVLCICATSNCNNNLSTCQSSATAFQPTRLPTFLPYLLRSISCQDYDYISGNTYTYCQELDKSINYTACNDYVKANTVLCSIWTLSSQNFTALYRVAYLPENYEEFLLSTLYGYLVYSNTSTYNESSSSLIVKTGIQNFTYISCYCTSNNCNANFSTCAAPTTNSTTTSQSTSNGSALSVGAIAGITIGVILGAAAIGVIIGFISYRAGKKSRKEPVYTYFSKTARF</sequence>
<proteinExistence type="predicted"/>
<dbReference type="EMBL" id="CAJNOK010006037">
    <property type="protein sequence ID" value="CAF0991653.1"/>
    <property type="molecule type" value="Genomic_DNA"/>
</dbReference>
<protein>
    <submittedName>
        <fullName evidence="2">Uncharacterized protein</fullName>
    </submittedName>
</protein>
<evidence type="ECO:0000313" key="4">
    <source>
        <dbReference type="Proteomes" id="UP000677228"/>
    </source>
</evidence>
<keyword evidence="1" id="KW-0472">Membrane</keyword>
<evidence type="ECO:0000313" key="3">
    <source>
        <dbReference type="EMBL" id="CAF3761663.1"/>
    </source>
</evidence>
<name>A0A8S2DK44_9BILA</name>
<dbReference type="Proteomes" id="UP000682733">
    <property type="component" value="Unassembled WGS sequence"/>
</dbReference>
<gene>
    <name evidence="2" type="ORF">OVA965_LOCUS14105</name>
    <name evidence="3" type="ORF">TMI583_LOCUS14106</name>
</gene>